<evidence type="ECO:0000256" key="5">
    <source>
        <dbReference type="SAM" id="MobiDB-lite"/>
    </source>
</evidence>
<dbReference type="Proteomes" id="UP000799439">
    <property type="component" value="Unassembled WGS sequence"/>
</dbReference>
<dbReference type="InterPro" id="IPR013244">
    <property type="entry name" value="Sec39_domain"/>
</dbReference>
<gene>
    <name evidence="7" type="ORF">K461DRAFT_295127</name>
</gene>
<name>A0A9P4J064_9PEZI</name>
<organism evidence="7 8">
    <name type="scientific">Myriangium duriaei CBS 260.36</name>
    <dbReference type="NCBI Taxonomy" id="1168546"/>
    <lineage>
        <taxon>Eukaryota</taxon>
        <taxon>Fungi</taxon>
        <taxon>Dikarya</taxon>
        <taxon>Ascomycota</taxon>
        <taxon>Pezizomycotina</taxon>
        <taxon>Dothideomycetes</taxon>
        <taxon>Dothideomycetidae</taxon>
        <taxon>Myriangiales</taxon>
        <taxon>Myriangiaceae</taxon>
        <taxon>Myriangium</taxon>
    </lineage>
</organism>
<dbReference type="PANTHER" id="PTHR40787">
    <property type="entry name" value="SECRETED PROTEIN"/>
    <property type="match status" value="1"/>
</dbReference>
<feature type="compositionally biased region" description="Acidic residues" evidence="5">
    <location>
        <begin position="923"/>
        <end position="934"/>
    </location>
</feature>
<evidence type="ECO:0000313" key="7">
    <source>
        <dbReference type="EMBL" id="KAF2151037.1"/>
    </source>
</evidence>
<accession>A0A9P4J064</accession>
<dbReference type="PANTHER" id="PTHR40787:SF3">
    <property type="entry name" value="PROTEIN TRANSPORT PROTEIN SEC39"/>
    <property type="match status" value="1"/>
</dbReference>
<feature type="domain" description="Sec39" evidence="6">
    <location>
        <begin position="11"/>
        <end position="808"/>
    </location>
</feature>
<feature type="region of interest" description="Disordered" evidence="5">
    <location>
        <begin position="895"/>
        <end position="1008"/>
    </location>
</feature>
<feature type="compositionally biased region" description="Basic and acidic residues" evidence="5">
    <location>
        <begin position="964"/>
        <end position="978"/>
    </location>
</feature>
<keyword evidence="2" id="KW-0813">Transport</keyword>
<dbReference type="OrthoDB" id="3434013at2759"/>
<dbReference type="GO" id="GO:0015031">
    <property type="term" value="P:protein transport"/>
    <property type="evidence" value="ECO:0007669"/>
    <property type="project" value="UniProtKB-KW"/>
</dbReference>
<dbReference type="GO" id="GO:0006890">
    <property type="term" value="P:retrograde vesicle-mediated transport, Golgi to endoplasmic reticulum"/>
    <property type="evidence" value="ECO:0007669"/>
    <property type="project" value="InterPro"/>
</dbReference>
<dbReference type="GO" id="GO:0005783">
    <property type="term" value="C:endoplasmic reticulum"/>
    <property type="evidence" value="ECO:0007669"/>
    <property type="project" value="UniProtKB-SubCell"/>
</dbReference>
<reference evidence="7" key="1">
    <citation type="journal article" date="2020" name="Stud. Mycol.">
        <title>101 Dothideomycetes genomes: a test case for predicting lifestyles and emergence of pathogens.</title>
        <authorList>
            <person name="Haridas S."/>
            <person name="Albert R."/>
            <person name="Binder M."/>
            <person name="Bloem J."/>
            <person name="Labutti K."/>
            <person name="Salamov A."/>
            <person name="Andreopoulos B."/>
            <person name="Baker S."/>
            <person name="Barry K."/>
            <person name="Bills G."/>
            <person name="Bluhm B."/>
            <person name="Cannon C."/>
            <person name="Castanera R."/>
            <person name="Culley D."/>
            <person name="Daum C."/>
            <person name="Ezra D."/>
            <person name="Gonzalez J."/>
            <person name="Henrissat B."/>
            <person name="Kuo A."/>
            <person name="Liang C."/>
            <person name="Lipzen A."/>
            <person name="Lutzoni F."/>
            <person name="Magnuson J."/>
            <person name="Mondo S."/>
            <person name="Nolan M."/>
            <person name="Ohm R."/>
            <person name="Pangilinan J."/>
            <person name="Park H.-J."/>
            <person name="Ramirez L."/>
            <person name="Alfaro M."/>
            <person name="Sun H."/>
            <person name="Tritt A."/>
            <person name="Yoshinaga Y."/>
            <person name="Zwiers L.-H."/>
            <person name="Turgeon B."/>
            <person name="Goodwin S."/>
            <person name="Spatafora J."/>
            <person name="Crous P."/>
            <person name="Grigoriev I."/>
        </authorList>
    </citation>
    <scope>NUCLEOTIDE SEQUENCE</scope>
    <source>
        <strain evidence="7">CBS 260.36</strain>
    </source>
</reference>
<keyword evidence="4" id="KW-0653">Protein transport</keyword>
<evidence type="ECO:0000256" key="3">
    <source>
        <dbReference type="ARBA" id="ARBA00022824"/>
    </source>
</evidence>
<dbReference type="AlphaFoldDB" id="A0A9P4J064"/>
<feature type="region of interest" description="Disordered" evidence="5">
    <location>
        <begin position="820"/>
        <end position="878"/>
    </location>
</feature>
<dbReference type="EMBL" id="ML996088">
    <property type="protein sequence ID" value="KAF2151037.1"/>
    <property type="molecule type" value="Genomic_DNA"/>
</dbReference>
<feature type="compositionally biased region" description="Acidic residues" evidence="5">
    <location>
        <begin position="947"/>
        <end position="963"/>
    </location>
</feature>
<evidence type="ECO:0000256" key="1">
    <source>
        <dbReference type="ARBA" id="ARBA00004240"/>
    </source>
</evidence>
<keyword evidence="8" id="KW-1185">Reference proteome</keyword>
<evidence type="ECO:0000256" key="2">
    <source>
        <dbReference type="ARBA" id="ARBA00022448"/>
    </source>
</evidence>
<evidence type="ECO:0000313" key="8">
    <source>
        <dbReference type="Proteomes" id="UP000799439"/>
    </source>
</evidence>
<sequence>MAEHLTKARCILLAVYYASDSKLDALHKLCQLHSADFLPPELVLRILLTFLPGVTPPTQYTTLVSNLVSGHFGVAQSDYSLETTSVTDLSEATADKRLRKLSLLPLSPESYPTGAPTDILSRFICHRAYRIDEETCLTYIIPDLVSPFLEQSEYLRLWYISVVLPLLRLRTEYYPALDLAAELSLEEFDKIDGKSGAALLLSGADKTIHEITSPVESTGTITRDLRGLVGPWLYGHNAIDQWQQNGIKGEKEQGAVRGANGDKFADHTTHSWEPVFDWLLRRAVHDFPLVTSAIEYWDGPKDVDLTDRVDKTELMTESEVQALQRRYAQLGFAACFAVQANSSDAVNGAHGVLTRLADLLDFEPPPDLATSVDQLPRVDDHISKIETESSYLLDLDHLMDDNHTLTSPSLPAFMFLQMLVYSAYQLSGLGHNISILNVAKMRMFSSADDQMALLKRLLHGLTQNGKRDEHDWMADRGRIMWLWDWNIHGDGSTENGDGALGRIRREDLDKEIVTALLVTGNYGLIDRLYLRREDERHQLSQEDMEEVILAEAFKAYDNASNGNRNRGNMKKANDIVSAFRLSFPTSKSFERALALISATHSMSFYSLTLQHGVPFQPVNIRVAQDPLSLLEHILDQNMKSYTHLDDLISIGRSLAIASPDKVQAAIQHTGNEPLDQAALMKYAERRVIFMCISAALTSQDFDTAYSYLINRLSPSSSVNLSDPKSTTSPKEEDDISWRAAFLAGRYRPSSSISIPLSESIRRLEQRTELLSLALLLAPASALTEILSVYRRCEEEMSALHAQQAQEDDDADAALNYGRDQAQSTIPGGFDHPLGPDAGRVYNQSRREVGRLTTAATSSGSRERSNHRPTNSDDTPVGLFDLASGAAAALRRNAFPLRGGSNNASPAPQAAGRHAPPPAGERQGEEEDWGADWDEPAQPQTKHGSGGDEGEEEAWGWTGEDDQEETHPEHAERVRRRDMVASAVTGGLASGIGWVLGATPAGDERRRQP</sequence>
<comment type="caution">
    <text evidence="7">The sequence shown here is derived from an EMBL/GenBank/DDBJ whole genome shotgun (WGS) entry which is preliminary data.</text>
</comment>
<evidence type="ECO:0000256" key="4">
    <source>
        <dbReference type="ARBA" id="ARBA00022927"/>
    </source>
</evidence>
<keyword evidence="3" id="KW-0256">Endoplasmic reticulum</keyword>
<dbReference type="Pfam" id="PF08314">
    <property type="entry name" value="Sec39"/>
    <property type="match status" value="1"/>
</dbReference>
<protein>
    <submittedName>
        <fullName evidence="7">Sec39-domain-containing protein</fullName>
    </submittedName>
</protein>
<proteinExistence type="predicted"/>
<comment type="subcellular location">
    <subcellularLocation>
        <location evidence="1">Endoplasmic reticulum</location>
    </subcellularLocation>
</comment>
<evidence type="ECO:0000259" key="6">
    <source>
        <dbReference type="Pfam" id="PF08314"/>
    </source>
</evidence>